<sequence length="342" mass="38726">MMNHSMKNQYNVKPGTIIEGKWHKHRYIILKELGFGANGIVYLAQRQQEYVALKMSDNGMSITSEVNVLKSFAKVQGSALGPSLLDVDDWEHSKGQISFYVMEYIQGPDFMSFIEQKGPSWLPVLILQLLSDLEKLHDSGWVFGDLKPENLIVTGPSPRIRCIDVGGTTIKGRAIKEYTEFFDRGYWGLGSRKAEPSYDLFAVAMIMINAVFPKRFSKTTGGIIQLRNQLKQSKVLQKFEAVIIDALEGRYHSAKEMRNDLIKTISHDSANRRRTSRQTNAGSTANGQTMNQQTQSRVKVGASRQVQQKKQKKQKKGGMVETFLLTVVILLFYAFYIFGQLI</sequence>
<dbReference type="PROSITE" id="PS00107">
    <property type="entry name" value="PROTEIN_KINASE_ATP"/>
    <property type="match status" value="1"/>
</dbReference>
<name>A0A5J5GUU6_9BACI</name>
<organism evidence="5 6">
    <name type="scientific">Niallia endozanthoxylica</name>
    <dbReference type="NCBI Taxonomy" id="2036016"/>
    <lineage>
        <taxon>Bacteria</taxon>
        <taxon>Bacillati</taxon>
        <taxon>Bacillota</taxon>
        <taxon>Bacilli</taxon>
        <taxon>Bacillales</taxon>
        <taxon>Bacillaceae</taxon>
        <taxon>Niallia</taxon>
    </lineage>
</organism>
<dbReference type="EMBL" id="VYKL01000065">
    <property type="protein sequence ID" value="KAA9012020.1"/>
    <property type="molecule type" value="Genomic_DNA"/>
</dbReference>
<dbReference type="SUPFAM" id="SSF56112">
    <property type="entry name" value="Protein kinase-like (PK-like)"/>
    <property type="match status" value="1"/>
</dbReference>
<keyword evidence="1" id="KW-0067">ATP-binding</keyword>
<feature type="region of interest" description="Disordered" evidence="2">
    <location>
        <begin position="263"/>
        <end position="313"/>
    </location>
</feature>
<keyword evidence="5" id="KW-0808">Transferase</keyword>
<reference evidence="5 6" key="1">
    <citation type="submission" date="2019-09" db="EMBL/GenBank/DDBJ databases">
        <title>Whole genome sequences of isolates from the Mars Exploration Rovers.</title>
        <authorList>
            <person name="Seuylemezian A."/>
            <person name="Vaishampayan P."/>
        </authorList>
    </citation>
    <scope>NUCLEOTIDE SEQUENCE [LARGE SCALE GENOMIC DNA]</scope>
    <source>
        <strain evidence="5 6">MER_TA_151</strain>
    </source>
</reference>
<feature type="transmembrane region" description="Helical" evidence="3">
    <location>
        <begin position="318"/>
        <end position="338"/>
    </location>
</feature>
<keyword evidence="3" id="KW-0812">Transmembrane</keyword>
<keyword evidence="3" id="KW-1133">Transmembrane helix</keyword>
<gene>
    <name evidence="5" type="ORF">F4V44_26180</name>
</gene>
<feature type="binding site" evidence="1">
    <location>
        <position position="54"/>
    </location>
    <ligand>
        <name>ATP</name>
        <dbReference type="ChEBI" id="CHEBI:30616"/>
    </ligand>
</feature>
<dbReference type="Gene3D" id="3.30.200.20">
    <property type="entry name" value="Phosphorylase Kinase, domain 1"/>
    <property type="match status" value="1"/>
</dbReference>
<dbReference type="PANTHER" id="PTHR44167:SF30">
    <property type="entry name" value="PHOSPHORYLASE KINASE"/>
    <property type="match status" value="1"/>
</dbReference>
<evidence type="ECO:0000256" key="3">
    <source>
        <dbReference type="SAM" id="Phobius"/>
    </source>
</evidence>
<evidence type="ECO:0000256" key="1">
    <source>
        <dbReference type="PROSITE-ProRule" id="PRU10141"/>
    </source>
</evidence>
<keyword evidence="6" id="KW-1185">Reference proteome</keyword>
<keyword evidence="3" id="KW-0472">Membrane</keyword>
<dbReference type="Pfam" id="PF00069">
    <property type="entry name" value="Pkinase"/>
    <property type="match status" value="1"/>
</dbReference>
<dbReference type="SMART" id="SM00220">
    <property type="entry name" value="S_TKc"/>
    <property type="match status" value="1"/>
</dbReference>
<evidence type="ECO:0000313" key="6">
    <source>
        <dbReference type="Proteomes" id="UP000326671"/>
    </source>
</evidence>
<dbReference type="PROSITE" id="PS50011">
    <property type="entry name" value="PROTEIN_KINASE_DOM"/>
    <property type="match status" value="1"/>
</dbReference>
<dbReference type="Gene3D" id="1.10.510.10">
    <property type="entry name" value="Transferase(Phosphotransferase) domain 1"/>
    <property type="match status" value="1"/>
</dbReference>
<dbReference type="AlphaFoldDB" id="A0A5J5GUU6"/>
<evidence type="ECO:0000256" key="2">
    <source>
        <dbReference type="SAM" id="MobiDB-lite"/>
    </source>
</evidence>
<dbReference type="Proteomes" id="UP000326671">
    <property type="component" value="Unassembled WGS sequence"/>
</dbReference>
<proteinExistence type="predicted"/>
<dbReference type="OrthoDB" id="583109at2"/>
<dbReference type="PANTHER" id="PTHR44167">
    <property type="entry name" value="OVARIAN-SPECIFIC SERINE/THREONINE-PROTEIN KINASE LOK-RELATED"/>
    <property type="match status" value="1"/>
</dbReference>
<accession>A0A5J5GUU6</accession>
<comment type="caution">
    <text evidence="5">The sequence shown here is derived from an EMBL/GenBank/DDBJ whole genome shotgun (WGS) entry which is preliminary data.</text>
</comment>
<dbReference type="GO" id="GO:0005524">
    <property type="term" value="F:ATP binding"/>
    <property type="evidence" value="ECO:0007669"/>
    <property type="project" value="UniProtKB-UniRule"/>
</dbReference>
<dbReference type="InterPro" id="IPR000719">
    <property type="entry name" value="Prot_kinase_dom"/>
</dbReference>
<keyword evidence="1" id="KW-0547">Nucleotide-binding</keyword>
<evidence type="ECO:0000259" key="4">
    <source>
        <dbReference type="PROSITE" id="PS50011"/>
    </source>
</evidence>
<protein>
    <submittedName>
        <fullName evidence="5">Protein kinase family protein</fullName>
    </submittedName>
</protein>
<evidence type="ECO:0000313" key="5">
    <source>
        <dbReference type="EMBL" id="KAA9012020.1"/>
    </source>
</evidence>
<dbReference type="InterPro" id="IPR017441">
    <property type="entry name" value="Protein_kinase_ATP_BS"/>
</dbReference>
<feature type="domain" description="Protein kinase" evidence="4">
    <location>
        <begin position="27"/>
        <end position="290"/>
    </location>
</feature>
<dbReference type="RefSeq" id="WP_150442943.1">
    <property type="nucleotide sequence ID" value="NZ_VYKL01000065.1"/>
</dbReference>
<dbReference type="GO" id="GO:0004674">
    <property type="term" value="F:protein serine/threonine kinase activity"/>
    <property type="evidence" value="ECO:0007669"/>
    <property type="project" value="TreeGrafter"/>
</dbReference>
<dbReference type="InterPro" id="IPR011009">
    <property type="entry name" value="Kinase-like_dom_sf"/>
</dbReference>
<feature type="compositionally biased region" description="Polar residues" evidence="2">
    <location>
        <begin position="277"/>
        <end position="297"/>
    </location>
</feature>
<keyword evidence="5" id="KW-0418">Kinase</keyword>